<dbReference type="Gene3D" id="3.30.1300.30">
    <property type="entry name" value="GSPII I/J protein-like"/>
    <property type="match status" value="1"/>
</dbReference>
<dbReference type="InterPro" id="IPR049179">
    <property type="entry name" value="T2SSK_SAM-like_2nd"/>
</dbReference>
<evidence type="ECO:0000259" key="13">
    <source>
        <dbReference type="Pfam" id="PF21687"/>
    </source>
</evidence>
<evidence type="ECO:0000256" key="5">
    <source>
        <dbReference type="ARBA" id="ARBA00022519"/>
    </source>
</evidence>
<dbReference type="GO" id="GO:0005886">
    <property type="term" value="C:plasma membrane"/>
    <property type="evidence" value="ECO:0007669"/>
    <property type="project" value="UniProtKB-SubCell"/>
</dbReference>
<comment type="subcellular location">
    <subcellularLocation>
        <location evidence="1 10">Cell inner membrane</location>
    </subcellularLocation>
</comment>
<dbReference type="InterPro" id="IPR049031">
    <property type="entry name" value="T2SSK_SAM-like_1st"/>
</dbReference>
<feature type="domain" description="T2SS protein K first SAM-like" evidence="13">
    <location>
        <begin position="126"/>
        <end position="219"/>
    </location>
</feature>
<name>A0A1W9KQH8_9BURK</name>
<keyword evidence="6 11" id="KW-0812">Transmembrane</keyword>
<keyword evidence="9 10" id="KW-0472">Membrane</keyword>
<dbReference type="GO" id="GO:0009306">
    <property type="term" value="P:protein secretion"/>
    <property type="evidence" value="ECO:0007669"/>
    <property type="project" value="InterPro"/>
</dbReference>
<dbReference type="Proteomes" id="UP000192505">
    <property type="component" value="Unassembled WGS sequence"/>
</dbReference>
<keyword evidence="8 11" id="KW-1133">Transmembrane helix</keyword>
<evidence type="ECO:0000256" key="4">
    <source>
        <dbReference type="ARBA" id="ARBA00022475"/>
    </source>
</evidence>
<keyword evidence="7" id="KW-0653">Protein transport</keyword>
<keyword evidence="3 10" id="KW-0813">Transport</keyword>
<dbReference type="Pfam" id="PF21687">
    <property type="entry name" value="T2SSK_1st"/>
    <property type="match status" value="1"/>
</dbReference>
<evidence type="ECO:0000256" key="10">
    <source>
        <dbReference type="PIRNR" id="PIRNR002786"/>
    </source>
</evidence>
<evidence type="ECO:0000256" key="7">
    <source>
        <dbReference type="ARBA" id="ARBA00022927"/>
    </source>
</evidence>
<accession>A0A1W9KQH8</accession>
<evidence type="ECO:0000256" key="1">
    <source>
        <dbReference type="ARBA" id="ARBA00004533"/>
    </source>
</evidence>
<dbReference type="SUPFAM" id="SSF158544">
    <property type="entry name" value="GspK insert domain-like"/>
    <property type="match status" value="1"/>
</dbReference>
<dbReference type="SUPFAM" id="SSF54523">
    <property type="entry name" value="Pili subunits"/>
    <property type="match status" value="1"/>
</dbReference>
<sequence>MRRVGFPNRQRGAAILTAMITVVLVATLASAMLWQQWRGVEVETAQRSRVQAAWILVGALDWARLILREDARQGGADHLAEPWAVPLAPARLSTFLAAERGEALVTDDTDASQAAFLSGQMEDLQARLNVTNLIDNGKLHEPSLAAWRRLFEHLNLPEPELQAVTQALLRARGASTESPAATSASTRQPLQPLATSDLLWLGLSERSLLALMPFVTVLPVRTPVNLNTAAPEVLLASVPGLDMATAQSFVLARTRHHMETLSDADTLLDKPELRFDAEAHGVASRFFQVTGRLRLGEVSVQEMSLLQRDGMEVKTLSRTRQRLVSPGPTLQ</sequence>
<proteinExistence type="inferred from homology"/>
<evidence type="ECO:0000259" key="12">
    <source>
        <dbReference type="Pfam" id="PF03934"/>
    </source>
</evidence>
<evidence type="ECO:0000256" key="3">
    <source>
        <dbReference type="ARBA" id="ARBA00022448"/>
    </source>
</evidence>
<dbReference type="Gene3D" id="1.10.40.60">
    <property type="entry name" value="EpsJ-like"/>
    <property type="match status" value="2"/>
</dbReference>
<evidence type="ECO:0000256" key="8">
    <source>
        <dbReference type="ARBA" id="ARBA00022989"/>
    </source>
</evidence>
<dbReference type="InterPro" id="IPR045584">
    <property type="entry name" value="Pilin-like"/>
</dbReference>
<comment type="similarity">
    <text evidence="2 10">Belongs to the GSP K family.</text>
</comment>
<gene>
    <name evidence="14" type="ORF">BWK72_17235</name>
</gene>
<dbReference type="AlphaFoldDB" id="A0A1W9KQH8"/>
<feature type="transmembrane region" description="Helical" evidence="11">
    <location>
        <begin position="12"/>
        <end position="34"/>
    </location>
</feature>
<evidence type="ECO:0000256" key="6">
    <source>
        <dbReference type="ARBA" id="ARBA00022692"/>
    </source>
</evidence>
<dbReference type="InterPro" id="IPR038072">
    <property type="entry name" value="GspK_central_sf"/>
</dbReference>
<dbReference type="EMBL" id="MTEI01000016">
    <property type="protein sequence ID" value="OQW86474.1"/>
    <property type="molecule type" value="Genomic_DNA"/>
</dbReference>
<evidence type="ECO:0000256" key="11">
    <source>
        <dbReference type="SAM" id="Phobius"/>
    </source>
</evidence>
<dbReference type="Pfam" id="PF03934">
    <property type="entry name" value="T2SSK"/>
    <property type="match status" value="1"/>
</dbReference>
<dbReference type="PIRSF" id="PIRSF002786">
    <property type="entry name" value="XcpX"/>
    <property type="match status" value="1"/>
</dbReference>
<reference evidence="14 15" key="1">
    <citation type="submission" date="2017-01" db="EMBL/GenBank/DDBJ databases">
        <title>Novel large sulfur bacteria in the metagenomes of groundwater-fed chemosynthetic microbial mats in the Lake Huron basin.</title>
        <authorList>
            <person name="Sharrar A.M."/>
            <person name="Flood B.E."/>
            <person name="Bailey J.V."/>
            <person name="Jones D.S."/>
            <person name="Biddanda B."/>
            <person name="Ruberg S.A."/>
            <person name="Marcus D.N."/>
            <person name="Dick G.J."/>
        </authorList>
    </citation>
    <scope>NUCLEOTIDE SEQUENCE [LARGE SCALE GENOMIC DNA]</scope>
    <source>
        <strain evidence="14">A7</strain>
    </source>
</reference>
<organism evidence="14 15">
    <name type="scientific">Rhodoferax ferrireducens</name>
    <dbReference type="NCBI Taxonomy" id="192843"/>
    <lineage>
        <taxon>Bacteria</taxon>
        <taxon>Pseudomonadati</taxon>
        <taxon>Pseudomonadota</taxon>
        <taxon>Betaproteobacteria</taxon>
        <taxon>Burkholderiales</taxon>
        <taxon>Comamonadaceae</taxon>
        <taxon>Rhodoferax</taxon>
    </lineage>
</organism>
<evidence type="ECO:0000313" key="15">
    <source>
        <dbReference type="Proteomes" id="UP000192505"/>
    </source>
</evidence>
<dbReference type="NCBIfam" id="NF037980">
    <property type="entry name" value="T2SS_GspK"/>
    <property type="match status" value="1"/>
</dbReference>
<evidence type="ECO:0000256" key="2">
    <source>
        <dbReference type="ARBA" id="ARBA00007246"/>
    </source>
</evidence>
<evidence type="ECO:0000256" key="9">
    <source>
        <dbReference type="ARBA" id="ARBA00023136"/>
    </source>
</evidence>
<keyword evidence="5 10" id="KW-0997">Cell inner membrane</keyword>
<keyword evidence="4 10" id="KW-1003">Cell membrane</keyword>
<protein>
    <recommendedName>
        <fullName evidence="10">Type II secretion system protein K</fullName>
    </recommendedName>
</protein>
<feature type="domain" description="T2SS protein K second SAM-like" evidence="12">
    <location>
        <begin position="224"/>
        <end position="277"/>
    </location>
</feature>
<evidence type="ECO:0000313" key="14">
    <source>
        <dbReference type="EMBL" id="OQW86474.1"/>
    </source>
</evidence>
<dbReference type="InterPro" id="IPR005628">
    <property type="entry name" value="GspK"/>
</dbReference>
<comment type="caution">
    <text evidence="14">The sequence shown here is derived from an EMBL/GenBank/DDBJ whole genome shotgun (WGS) entry which is preliminary data.</text>
</comment>